<feature type="transmembrane region" description="Helical" evidence="6">
    <location>
        <begin position="12"/>
        <end position="34"/>
    </location>
</feature>
<dbReference type="Proteomes" id="UP000677436">
    <property type="component" value="Chromosome"/>
</dbReference>
<protein>
    <recommendedName>
        <fullName evidence="6">TVP38/TMEM64 family membrane protein</fullName>
    </recommendedName>
</protein>
<accession>A0A8D5UF39</accession>
<reference evidence="8" key="1">
    <citation type="journal article" date="2013" name="Int. J. Syst. Evol. Microbiol.">
        <title>Polycladomyces abyssicola gen. nov., sp. nov., a thermophilic filamentous bacterium isolated from hemipelagic sediment.</title>
        <authorList>
            <person name="Tsubouchi T."/>
            <person name="Shimane Y."/>
            <person name="Mori K."/>
            <person name="Usui K."/>
            <person name="Hiraki T."/>
            <person name="Tame A."/>
            <person name="Uematsu K."/>
            <person name="Maruyama T."/>
            <person name="Hatada Y."/>
        </authorList>
    </citation>
    <scope>NUCLEOTIDE SEQUENCE</scope>
    <source>
        <strain evidence="8">JIR-001</strain>
    </source>
</reference>
<comment type="similarity">
    <text evidence="6">Belongs to the TVP38/TMEM64 family.</text>
</comment>
<keyword evidence="2 6" id="KW-1003">Cell membrane</keyword>
<feature type="transmembrane region" description="Helical" evidence="6">
    <location>
        <begin position="161"/>
        <end position="178"/>
    </location>
</feature>
<dbReference type="RefSeq" id="WP_212772638.1">
    <property type="nucleotide sequence ID" value="NZ_AP024601.1"/>
</dbReference>
<sequence length="191" mass="21415">MMVSYWVDRFTDWGWWAVLVSIVVNGGINLIGFLPSVAITAANTLVWGPWLGGIVSWLGEMLGSAAAFFLYRLGVKKAGLTRHLDWKWVRSLNRMTRQQKLLSLILIRITPFVPSGLVNMAAALTTIPAWIFLAATAVGKIPSISLEVLISYNLTHVESNYIRLGITLIILALGFFIWKRGRWLVPPYETK</sequence>
<dbReference type="Pfam" id="PF09335">
    <property type="entry name" value="VTT_dom"/>
    <property type="match status" value="1"/>
</dbReference>
<dbReference type="EMBL" id="AP024601">
    <property type="protein sequence ID" value="BCU82286.1"/>
    <property type="molecule type" value="Genomic_DNA"/>
</dbReference>
<dbReference type="GO" id="GO:0005886">
    <property type="term" value="C:plasma membrane"/>
    <property type="evidence" value="ECO:0007669"/>
    <property type="project" value="UniProtKB-SubCell"/>
</dbReference>
<keyword evidence="4 6" id="KW-1133">Transmembrane helix</keyword>
<reference evidence="8" key="2">
    <citation type="journal article" date="2021" name="Microbiol. Resour. Announc.">
        <title>Complete Genome Sequence of Polycladomyces abyssicola JIR-001T, Isolated from Hemipelagic Sediment in Deep Seawater.</title>
        <authorList>
            <person name="Tsubouchi T."/>
            <person name="Kaneko Y."/>
        </authorList>
    </citation>
    <scope>NUCLEOTIDE SEQUENCE</scope>
    <source>
        <strain evidence="8">JIR-001</strain>
    </source>
</reference>
<evidence type="ECO:0000259" key="7">
    <source>
        <dbReference type="Pfam" id="PF09335"/>
    </source>
</evidence>
<feature type="transmembrane region" description="Helical" evidence="6">
    <location>
        <begin position="101"/>
        <end position="123"/>
    </location>
</feature>
<dbReference type="AlphaFoldDB" id="A0A8D5UF39"/>
<name>A0A8D5UF39_9BACL</name>
<proteinExistence type="inferred from homology"/>
<evidence type="ECO:0000256" key="2">
    <source>
        <dbReference type="ARBA" id="ARBA00022475"/>
    </source>
</evidence>
<dbReference type="KEGG" id="pabs:JIR001_20690"/>
<feature type="transmembrane region" description="Helical" evidence="6">
    <location>
        <begin position="129"/>
        <end position="149"/>
    </location>
</feature>
<evidence type="ECO:0000256" key="1">
    <source>
        <dbReference type="ARBA" id="ARBA00004651"/>
    </source>
</evidence>
<evidence type="ECO:0000256" key="3">
    <source>
        <dbReference type="ARBA" id="ARBA00022692"/>
    </source>
</evidence>
<gene>
    <name evidence="8" type="ORF">JIR001_20690</name>
</gene>
<organism evidence="8 9">
    <name type="scientific">Polycladomyces abyssicola</name>
    <dbReference type="NCBI Taxonomy" id="1125966"/>
    <lineage>
        <taxon>Bacteria</taxon>
        <taxon>Bacillati</taxon>
        <taxon>Bacillota</taxon>
        <taxon>Bacilli</taxon>
        <taxon>Bacillales</taxon>
        <taxon>Thermoactinomycetaceae</taxon>
        <taxon>Polycladomyces</taxon>
    </lineage>
</organism>
<evidence type="ECO:0000313" key="8">
    <source>
        <dbReference type="EMBL" id="BCU82286.1"/>
    </source>
</evidence>
<dbReference type="PANTHER" id="PTHR12677">
    <property type="entry name" value="GOLGI APPARATUS MEMBRANE PROTEIN TVP38-RELATED"/>
    <property type="match status" value="1"/>
</dbReference>
<dbReference type="InterPro" id="IPR015414">
    <property type="entry name" value="TMEM64"/>
</dbReference>
<keyword evidence="9" id="KW-1185">Reference proteome</keyword>
<evidence type="ECO:0000313" key="9">
    <source>
        <dbReference type="Proteomes" id="UP000677436"/>
    </source>
</evidence>
<evidence type="ECO:0000256" key="4">
    <source>
        <dbReference type="ARBA" id="ARBA00022989"/>
    </source>
</evidence>
<feature type="transmembrane region" description="Helical" evidence="6">
    <location>
        <begin position="54"/>
        <end position="73"/>
    </location>
</feature>
<dbReference type="InterPro" id="IPR032816">
    <property type="entry name" value="VTT_dom"/>
</dbReference>
<feature type="domain" description="VTT" evidence="7">
    <location>
        <begin position="34"/>
        <end position="152"/>
    </location>
</feature>
<dbReference type="PANTHER" id="PTHR12677:SF55">
    <property type="entry name" value="UNDECAPRENYL PHOSPHATE TRANSPORTER SAOUHSC_00901-RELATED"/>
    <property type="match status" value="1"/>
</dbReference>
<evidence type="ECO:0000256" key="5">
    <source>
        <dbReference type="ARBA" id="ARBA00023136"/>
    </source>
</evidence>
<keyword evidence="5 6" id="KW-0472">Membrane</keyword>
<evidence type="ECO:0000256" key="6">
    <source>
        <dbReference type="RuleBase" id="RU366058"/>
    </source>
</evidence>
<keyword evidence="3 6" id="KW-0812">Transmembrane</keyword>
<comment type="subcellular location">
    <subcellularLocation>
        <location evidence="1 6">Cell membrane</location>
        <topology evidence="1 6">Multi-pass membrane protein</topology>
    </subcellularLocation>
</comment>